<dbReference type="EMBL" id="JALJOT010000008">
    <property type="protein sequence ID" value="KAK9908532.1"/>
    <property type="molecule type" value="Genomic_DNA"/>
</dbReference>
<dbReference type="InterPro" id="IPR027417">
    <property type="entry name" value="P-loop_NTPase"/>
</dbReference>
<evidence type="ECO:0000313" key="2">
    <source>
        <dbReference type="Proteomes" id="UP001491310"/>
    </source>
</evidence>
<organism evidence="1 2">
    <name type="scientific">Coccomyxa subellipsoidea</name>
    <dbReference type="NCBI Taxonomy" id="248742"/>
    <lineage>
        <taxon>Eukaryota</taxon>
        <taxon>Viridiplantae</taxon>
        <taxon>Chlorophyta</taxon>
        <taxon>core chlorophytes</taxon>
        <taxon>Trebouxiophyceae</taxon>
        <taxon>Trebouxiophyceae incertae sedis</taxon>
        <taxon>Coccomyxaceae</taxon>
        <taxon>Coccomyxa</taxon>
    </lineage>
</organism>
<name>A0ABR2YNK8_9CHLO</name>
<evidence type="ECO:0000313" key="1">
    <source>
        <dbReference type="EMBL" id="KAK9908532.1"/>
    </source>
</evidence>
<accession>A0ABR2YNK8</accession>
<comment type="caution">
    <text evidence="1">The sequence shown here is derived from an EMBL/GenBank/DDBJ whole genome shotgun (WGS) entry which is preliminary data.</text>
</comment>
<dbReference type="Proteomes" id="UP001491310">
    <property type="component" value="Unassembled WGS sequence"/>
</dbReference>
<reference evidence="1 2" key="1">
    <citation type="journal article" date="2024" name="Nat. Commun.">
        <title>Phylogenomics reveals the evolutionary origins of lichenization in chlorophyte algae.</title>
        <authorList>
            <person name="Puginier C."/>
            <person name="Libourel C."/>
            <person name="Otte J."/>
            <person name="Skaloud P."/>
            <person name="Haon M."/>
            <person name="Grisel S."/>
            <person name="Petersen M."/>
            <person name="Berrin J.G."/>
            <person name="Delaux P.M."/>
            <person name="Dal Grande F."/>
            <person name="Keller J."/>
        </authorList>
    </citation>
    <scope>NUCLEOTIDE SEQUENCE [LARGE SCALE GENOMIC DNA]</scope>
    <source>
        <strain evidence="1 2">SAG 216-7</strain>
    </source>
</reference>
<protein>
    <recommendedName>
        <fullName evidence="3">AAA+ ATPase domain-containing protein</fullName>
    </recommendedName>
</protein>
<gene>
    <name evidence="1" type="ORF">WJX75_009269</name>
</gene>
<proteinExistence type="predicted"/>
<keyword evidence="2" id="KW-1185">Reference proteome</keyword>
<sequence length="619" mass="68963">MGSSGQVMLLPSYPLPPCKEVVDTLGGGTLLDGDELVLHSRILEAGKHYTFVAAGGNMIRVSVDGRPDVAPFELEPPQPAETVIEAVATQLEVDTGSLTAGLRLFAGKTTVLAGDYVFKTRAAQAEVPRRRAFPVQYGSGREGLSGRSYRTRRVATCEKLYQLVGDRGYLLIKAPSQSGKTSTLQLLMDWARKEHPGLHVVYINLADEMTGFQLNDVLQARLGGTLDDFINGGKSVLLCVDAVQFAYHTQRTGSTDFWNQLKGLERRPSAEHDTRLSEEEWEELWVSYREHTQLQLGDLIKDHVWSISGRQVGLLTACLDYLKEQLVNELKAPDAVDRNAWYKLTSWGFFSRLLHVRSIMQYDVIERIPAAVALLRQLLWVESLPVRFADESTDAAAVNKLCKVGQTILQEDLDGDRLTFTSPLHRASFLHRHYWGKCTTSTKWTVVELITHAVERMDPAILRKTESLGSDDKRLEHCWQMELYRVIMDLLPLGRVVSPDVGRMLGGRGFADLYISEPECIVLEATRDGKDMTEHLNGFLDPHKYQPLLATGGVKQHAVVDFRSPGSADPRMEDEHLYNVLFSADFSTAVVCHMGERQQVVVAGAADVATWQAFAAAVQ</sequence>
<dbReference type="SUPFAM" id="SSF52540">
    <property type="entry name" value="P-loop containing nucleoside triphosphate hydrolases"/>
    <property type="match status" value="1"/>
</dbReference>
<evidence type="ECO:0008006" key="3">
    <source>
        <dbReference type="Google" id="ProtNLM"/>
    </source>
</evidence>